<gene>
    <name evidence="2" type="ORF">JKP34_03930</name>
</gene>
<evidence type="ECO:0000256" key="1">
    <source>
        <dbReference type="SAM" id="SignalP"/>
    </source>
</evidence>
<comment type="caution">
    <text evidence="2">The sequence shown here is derived from an EMBL/GenBank/DDBJ whole genome shotgun (WGS) entry which is preliminary data.</text>
</comment>
<accession>A0A937DG44</accession>
<dbReference type="Proteomes" id="UP000642920">
    <property type="component" value="Unassembled WGS sequence"/>
</dbReference>
<dbReference type="InterPro" id="IPR011990">
    <property type="entry name" value="TPR-like_helical_dom_sf"/>
</dbReference>
<evidence type="ECO:0000313" key="2">
    <source>
        <dbReference type="EMBL" id="MBL0764388.1"/>
    </source>
</evidence>
<dbReference type="RefSeq" id="WP_201917910.1">
    <property type="nucleotide sequence ID" value="NZ_JAERQG010000001.1"/>
</dbReference>
<keyword evidence="3" id="KW-1185">Reference proteome</keyword>
<name>A0A937DG44_9BACT</name>
<evidence type="ECO:0000313" key="3">
    <source>
        <dbReference type="Proteomes" id="UP000642920"/>
    </source>
</evidence>
<proteinExistence type="predicted"/>
<keyword evidence="1" id="KW-0732">Signal</keyword>
<feature type="signal peptide" evidence="1">
    <location>
        <begin position="1"/>
        <end position="19"/>
    </location>
</feature>
<sequence length="288" mass="32866">MKKPIIIFFLIFNALFSHAQSIEETLLIADSAYAKEEYSTAASLYERVLFFDKSLKLSVNVYDKLANAHYNTKSYADAYYYYDLAISTAQNNNGDINALLIKKADCAIRNKDFFDALAISFGIDTKDSILISSKNQIQAIAYYKTGKMDKSFEFFDKLCYGSGLCKSQLSKFKQEAIKLYKKSPKKARILSMIFPGLGFYYLGEWKKGLNSTLLVGGLGTLLIYNSINTGFVNAVFNIMPWYQRYFMGGYTKAELLAQQKIENELDAILLNILSLFHQNYYTQNLTQR</sequence>
<evidence type="ECO:0008006" key="4">
    <source>
        <dbReference type="Google" id="ProtNLM"/>
    </source>
</evidence>
<dbReference type="AlphaFoldDB" id="A0A937DG44"/>
<organism evidence="2 3">
    <name type="scientific">Marivirga atlantica</name>
    <dbReference type="NCBI Taxonomy" id="1548457"/>
    <lineage>
        <taxon>Bacteria</taxon>
        <taxon>Pseudomonadati</taxon>
        <taxon>Bacteroidota</taxon>
        <taxon>Cytophagia</taxon>
        <taxon>Cytophagales</taxon>
        <taxon>Marivirgaceae</taxon>
        <taxon>Marivirga</taxon>
    </lineage>
</organism>
<reference evidence="2" key="1">
    <citation type="submission" date="2021-01" db="EMBL/GenBank/DDBJ databases">
        <title>Marivirga sp. nov., isolated from intertidal surface sediments.</title>
        <authorList>
            <person name="Zhang M."/>
        </authorList>
    </citation>
    <scope>NUCLEOTIDE SEQUENCE</scope>
    <source>
        <strain evidence="2">SM1354</strain>
    </source>
</reference>
<protein>
    <recommendedName>
        <fullName evidence="4">Tetratricopeptide repeat protein</fullName>
    </recommendedName>
</protein>
<dbReference type="Gene3D" id="1.25.40.10">
    <property type="entry name" value="Tetratricopeptide repeat domain"/>
    <property type="match status" value="1"/>
</dbReference>
<dbReference type="EMBL" id="JAERQG010000001">
    <property type="protein sequence ID" value="MBL0764388.1"/>
    <property type="molecule type" value="Genomic_DNA"/>
</dbReference>
<dbReference type="SUPFAM" id="SSF48452">
    <property type="entry name" value="TPR-like"/>
    <property type="match status" value="1"/>
</dbReference>
<feature type="chain" id="PRO_5036883736" description="Tetratricopeptide repeat protein" evidence="1">
    <location>
        <begin position="20"/>
        <end position="288"/>
    </location>
</feature>